<evidence type="ECO:0000313" key="3">
    <source>
        <dbReference type="Proteomes" id="UP001215598"/>
    </source>
</evidence>
<dbReference type="Proteomes" id="UP001215598">
    <property type="component" value="Unassembled WGS sequence"/>
</dbReference>
<evidence type="ECO:0000256" key="1">
    <source>
        <dbReference type="SAM" id="MobiDB-lite"/>
    </source>
</evidence>
<name>A0AAD7N6M6_9AGAR</name>
<comment type="caution">
    <text evidence="2">The sequence shown here is derived from an EMBL/GenBank/DDBJ whole genome shotgun (WGS) entry which is preliminary data.</text>
</comment>
<feature type="region of interest" description="Disordered" evidence="1">
    <location>
        <begin position="1"/>
        <end position="49"/>
    </location>
</feature>
<protein>
    <submittedName>
        <fullName evidence="2">Uncharacterized protein</fullName>
    </submittedName>
</protein>
<accession>A0AAD7N6M6</accession>
<sequence length="251" mass="26960">MLRALQILQEPKSSKPQKSRRRRGVWVRVRDDGRRGGREGKGGRGRERGWTGARVCSGADTACIVYYAPRANSVRAPACMCGARAGTRRARRTRGSDVRTHTAFALTAGASARIFQVHATRRGCVVRCAAVYTRAEKRVVTEGDGTRACAMGTATPMQGDKRGGGRWERGGKGAGTRGENGDGEMGWQEAAHVRCWGTRSARRPHTPATAMPPPGAPQRRVRVWVDSTAGAPARDVGVQRVGKGTRGEDAG</sequence>
<evidence type="ECO:0000313" key="2">
    <source>
        <dbReference type="EMBL" id="KAJ7748116.1"/>
    </source>
</evidence>
<reference evidence="2" key="1">
    <citation type="submission" date="2023-03" db="EMBL/GenBank/DDBJ databases">
        <title>Massive genome expansion in bonnet fungi (Mycena s.s.) driven by repeated elements and novel gene families across ecological guilds.</title>
        <authorList>
            <consortium name="Lawrence Berkeley National Laboratory"/>
            <person name="Harder C.B."/>
            <person name="Miyauchi S."/>
            <person name="Viragh M."/>
            <person name="Kuo A."/>
            <person name="Thoen E."/>
            <person name="Andreopoulos B."/>
            <person name="Lu D."/>
            <person name="Skrede I."/>
            <person name="Drula E."/>
            <person name="Henrissat B."/>
            <person name="Morin E."/>
            <person name="Kohler A."/>
            <person name="Barry K."/>
            <person name="LaButti K."/>
            <person name="Morin E."/>
            <person name="Salamov A."/>
            <person name="Lipzen A."/>
            <person name="Mereny Z."/>
            <person name="Hegedus B."/>
            <person name="Baldrian P."/>
            <person name="Stursova M."/>
            <person name="Weitz H."/>
            <person name="Taylor A."/>
            <person name="Grigoriev I.V."/>
            <person name="Nagy L.G."/>
            <person name="Martin F."/>
            <person name="Kauserud H."/>
        </authorList>
    </citation>
    <scope>NUCLEOTIDE SEQUENCE</scope>
    <source>
        <strain evidence="2">CBHHK182m</strain>
    </source>
</reference>
<feature type="compositionally biased region" description="Basic residues" evidence="1">
    <location>
        <begin position="15"/>
        <end position="25"/>
    </location>
</feature>
<gene>
    <name evidence="2" type="ORF">B0H16DRAFT_911487</name>
</gene>
<proteinExistence type="predicted"/>
<dbReference type="AlphaFoldDB" id="A0AAD7N6M6"/>
<feature type="region of interest" description="Disordered" evidence="1">
    <location>
        <begin position="150"/>
        <end position="186"/>
    </location>
</feature>
<organism evidence="2 3">
    <name type="scientific">Mycena metata</name>
    <dbReference type="NCBI Taxonomy" id="1033252"/>
    <lineage>
        <taxon>Eukaryota</taxon>
        <taxon>Fungi</taxon>
        <taxon>Dikarya</taxon>
        <taxon>Basidiomycota</taxon>
        <taxon>Agaricomycotina</taxon>
        <taxon>Agaricomycetes</taxon>
        <taxon>Agaricomycetidae</taxon>
        <taxon>Agaricales</taxon>
        <taxon>Marasmiineae</taxon>
        <taxon>Mycenaceae</taxon>
        <taxon>Mycena</taxon>
    </lineage>
</organism>
<feature type="region of interest" description="Disordered" evidence="1">
    <location>
        <begin position="202"/>
        <end position="251"/>
    </location>
</feature>
<dbReference type="EMBL" id="JARKIB010000074">
    <property type="protein sequence ID" value="KAJ7748116.1"/>
    <property type="molecule type" value="Genomic_DNA"/>
</dbReference>
<keyword evidence="3" id="KW-1185">Reference proteome</keyword>
<feature type="compositionally biased region" description="Basic and acidic residues" evidence="1">
    <location>
        <begin position="159"/>
        <end position="171"/>
    </location>
</feature>
<feature type="compositionally biased region" description="Basic and acidic residues" evidence="1">
    <location>
        <begin position="28"/>
        <end position="49"/>
    </location>
</feature>